<accession>A0A0H3U7E3</accession>
<evidence type="ECO:0000313" key="1">
    <source>
        <dbReference type="EMBL" id="AIF26469.1"/>
    </source>
</evidence>
<protein>
    <submittedName>
        <fullName evidence="1">Uncharacterized protein</fullName>
    </submittedName>
</protein>
<name>A0A0H3U7E3_9BACT</name>
<reference evidence="1" key="1">
    <citation type="submission" date="2013-08" db="EMBL/GenBank/DDBJ databases">
        <title>Comparison of modified E. coli strains.</title>
        <authorList>
            <person name="Juergensen J."/>
            <person name="Bonge A."/>
            <person name="Streit W.R."/>
        </authorList>
    </citation>
    <scope>NUCLEOTIDE SEQUENCE</scope>
</reference>
<sequence length="186" mass="19891">MAADVNAIPKNTHINLLVLNPILKSPSSCFDIVKKDPYRTHFKACTKPSITISILTFSSRETSSALLPEAFSSYQQVLIPTLLPRRISEVNESPMITISCSITSGISSLAFANTGSKKSGFGFSLPISSEIKIASNIWSKPDNASFLCCALLVPLVTANCTTPLCLNSSITSCTPSVKHIVSPSLI</sequence>
<dbReference type="EMBL" id="KF540233">
    <property type="protein sequence ID" value="AIF26469.1"/>
    <property type="molecule type" value="Genomic_DNA"/>
</dbReference>
<dbReference type="AlphaFoldDB" id="A0A0H3U7E3"/>
<organism evidence="1">
    <name type="scientific">uncultured bacterium fosmid pJB23D10</name>
    <dbReference type="NCBI Taxonomy" id="1478061"/>
    <lineage>
        <taxon>Bacteria</taxon>
        <taxon>environmental samples</taxon>
    </lineage>
</organism>
<proteinExistence type="predicted"/>